<protein>
    <recommendedName>
        <fullName evidence="3">Translational machinery protein</fullName>
    </recommendedName>
</protein>
<dbReference type="EMBL" id="CP038810">
    <property type="protein sequence ID" value="QBZ98306.1"/>
    <property type="molecule type" value="Genomic_DNA"/>
</dbReference>
<dbReference type="Gene3D" id="3.30.420.60">
    <property type="entry name" value="eRF1 domain 2"/>
    <property type="match status" value="1"/>
</dbReference>
<sequence length="134" mass="15904">MKTKKKLGIWMDHSNACLIEFSSEIKETETISSNYTFQDKGETLERSENIMHNKEQHKQNTYFKNIANVIRGFDEIILFGPTNAKMELHNLLKENHLYDSIKIEVQNTDKMSDKDQHTFVRNHFKKFAVYNFEL</sequence>
<dbReference type="RefSeq" id="WP_136152209.1">
    <property type="nucleotide sequence ID" value="NZ_CP038810.1"/>
</dbReference>
<evidence type="ECO:0008006" key="3">
    <source>
        <dbReference type="Google" id="ProtNLM"/>
    </source>
</evidence>
<evidence type="ECO:0000313" key="2">
    <source>
        <dbReference type="Proteomes" id="UP000296862"/>
    </source>
</evidence>
<reference evidence="1 2" key="1">
    <citation type="submission" date="2019-04" db="EMBL/GenBank/DDBJ databases">
        <title>Flavobacterium sp. GS03.</title>
        <authorList>
            <person name="Kim H."/>
        </authorList>
    </citation>
    <scope>NUCLEOTIDE SEQUENCE [LARGE SCALE GENOMIC DNA]</scope>
    <source>
        <strain evidence="1 2">GS03</strain>
    </source>
</reference>
<accession>A0A4P7PUA6</accession>
<evidence type="ECO:0000313" key="1">
    <source>
        <dbReference type="EMBL" id="QBZ98306.1"/>
    </source>
</evidence>
<gene>
    <name evidence="1" type="ORF">GS03_01811</name>
</gene>
<keyword evidence="2" id="KW-1185">Reference proteome</keyword>
<dbReference type="SUPFAM" id="SSF53137">
    <property type="entry name" value="Translational machinery components"/>
    <property type="match status" value="1"/>
</dbReference>
<name>A0A4P7PUA6_9FLAO</name>
<organism evidence="1 2">
    <name type="scientific">Flavobacterium sangjuense</name>
    <dbReference type="NCBI Taxonomy" id="2518177"/>
    <lineage>
        <taxon>Bacteria</taxon>
        <taxon>Pseudomonadati</taxon>
        <taxon>Bacteroidota</taxon>
        <taxon>Flavobacteriia</taxon>
        <taxon>Flavobacteriales</taxon>
        <taxon>Flavobacteriaceae</taxon>
        <taxon>Flavobacterium</taxon>
    </lineage>
</organism>
<dbReference type="InterPro" id="IPR042226">
    <property type="entry name" value="eFR1_2_sf"/>
</dbReference>
<dbReference type="KEGG" id="fsn:GS03_01811"/>
<dbReference type="Proteomes" id="UP000296862">
    <property type="component" value="Chromosome"/>
</dbReference>
<dbReference type="AlphaFoldDB" id="A0A4P7PUA6"/>
<dbReference type="OrthoDB" id="1122364at2"/>
<proteinExistence type="predicted"/>